<evidence type="ECO:0000313" key="2">
    <source>
        <dbReference type="EMBL" id="KNF01953.1"/>
    </source>
</evidence>
<keyword evidence="3" id="KW-1185">Reference proteome</keyword>
<dbReference type="Proteomes" id="UP000054564">
    <property type="component" value="Unassembled WGS sequence"/>
</dbReference>
<organism evidence="2 3">
    <name type="scientific">Puccinia striiformis f. sp. tritici PST-78</name>
    <dbReference type="NCBI Taxonomy" id="1165861"/>
    <lineage>
        <taxon>Eukaryota</taxon>
        <taxon>Fungi</taxon>
        <taxon>Dikarya</taxon>
        <taxon>Basidiomycota</taxon>
        <taxon>Pucciniomycotina</taxon>
        <taxon>Pucciniomycetes</taxon>
        <taxon>Pucciniales</taxon>
        <taxon>Pucciniaceae</taxon>
        <taxon>Puccinia</taxon>
    </lineage>
</organism>
<proteinExistence type="predicted"/>
<accession>A0A0L0VRQ1</accession>
<feature type="region of interest" description="Disordered" evidence="1">
    <location>
        <begin position="1"/>
        <end position="92"/>
    </location>
</feature>
<evidence type="ECO:0000256" key="1">
    <source>
        <dbReference type="SAM" id="MobiDB-lite"/>
    </source>
</evidence>
<dbReference type="EMBL" id="AJIL01000026">
    <property type="protein sequence ID" value="KNF01953.1"/>
    <property type="molecule type" value="Genomic_DNA"/>
</dbReference>
<protein>
    <recommendedName>
        <fullName evidence="4">GCM domain-containing protein</fullName>
    </recommendedName>
</protein>
<reference evidence="3" key="1">
    <citation type="submission" date="2014-03" db="EMBL/GenBank/DDBJ databases">
        <title>The Genome Sequence of Puccinia striiformis f. sp. tritici PST-78.</title>
        <authorList>
            <consortium name="The Broad Institute Genome Sequencing Platform"/>
            <person name="Cuomo C."/>
            <person name="Hulbert S."/>
            <person name="Chen X."/>
            <person name="Walker B."/>
            <person name="Young S.K."/>
            <person name="Zeng Q."/>
            <person name="Gargeya S."/>
            <person name="Fitzgerald M."/>
            <person name="Haas B."/>
            <person name="Abouelleil A."/>
            <person name="Alvarado L."/>
            <person name="Arachchi H.M."/>
            <person name="Berlin A.M."/>
            <person name="Chapman S.B."/>
            <person name="Goldberg J."/>
            <person name="Griggs A."/>
            <person name="Gujja S."/>
            <person name="Hansen M."/>
            <person name="Howarth C."/>
            <person name="Imamovic A."/>
            <person name="Larimer J."/>
            <person name="McCowan C."/>
            <person name="Montmayeur A."/>
            <person name="Murphy C."/>
            <person name="Neiman D."/>
            <person name="Pearson M."/>
            <person name="Priest M."/>
            <person name="Roberts A."/>
            <person name="Saif S."/>
            <person name="Shea T."/>
            <person name="Sisk P."/>
            <person name="Sykes S."/>
            <person name="Wortman J."/>
            <person name="Nusbaum C."/>
            <person name="Birren B."/>
        </authorList>
    </citation>
    <scope>NUCLEOTIDE SEQUENCE [LARGE SCALE GENOMIC DNA]</scope>
    <source>
        <strain evidence="3">race PST-78</strain>
    </source>
</reference>
<sequence>MKKKQYQTPNPNSNQLPNQRSPWNRKLPKKKAASINPRLVQKAANTKNNDGFEDVEDEEPPETTHTKPKKKEAKKQTSKSTNPKEWAPPNMNRKYKTFIDPGTIVDDQGYPLYPNGRTVFLCLPEDNITNFSLVSYTKRITSNSRANATWKVSHPKCLSTLVCNNLGCQWAGSPPTGKDGMDKFLLSGMTCPGLAEKCNSTVSHLKFQGTAIRIDYNKNLKWGLLRHKGTHEHPWPEAKKPDKISNIKLLVEVKRNPKAGAFELKLGKPTDPTAPFNSVTTIHLAYQNKDRLAYYQRKLHVEMGLVAGKEGAGVGDKFILDMFGWAA</sequence>
<evidence type="ECO:0000313" key="3">
    <source>
        <dbReference type="Proteomes" id="UP000054564"/>
    </source>
</evidence>
<dbReference type="OrthoDB" id="2506845at2759"/>
<feature type="compositionally biased region" description="Basic residues" evidence="1">
    <location>
        <begin position="66"/>
        <end position="77"/>
    </location>
</feature>
<name>A0A0L0VRQ1_9BASI</name>
<evidence type="ECO:0008006" key="4">
    <source>
        <dbReference type="Google" id="ProtNLM"/>
    </source>
</evidence>
<gene>
    <name evidence="2" type="ORF">PSTG_04777</name>
</gene>
<feature type="compositionally biased region" description="Polar residues" evidence="1">
    <location>
        <begin position="1"/>
        <end position="22"/>
    </location>
</feature>
<dbReference type="AlphaFoldDB" id="A0A0L0VRQ1"/>
<comment type="caution">
    <text evidence="2">The sequence shown here is derived from an EMBL/GenBank/DDBJ whole genome shotgun (WGS) entry which is preliminary data.</text>
</comment>
<feature type="compositionally biased region" description="Acidic residues" evidence="1">
    <location>
        <begin position="51"/>
        <end position="61"/>
    </location>
</feature>